<evidence type="ECO:0000313" key="2">
    <source>
        <dbReference type="EMBL" id="MFF5895681.1"/>
    </source>
</evidence>
<organism evidence="2 3">
    <name type="scientific">Streptomyces argenteolus</name>
    <dbReference type="NCBI Taxonomy" id="67274"/>
    <lineage>
        <taxon>Bacteria</taxon>
        <taxon>Bacillati</taxon>
        <taxon>Actinomycetota</taxon>
        <taxon>Actinomycetes</taxon>
        <taxon>Kitasatosporales</taxon>
        <taxon>Streptomycetaceae</taxon>
        <taxon>Streptomyces</taxon>
    </lineage>
</organism>
<dbReference type="SUPFAM" id="SSF53850">
    <property type="entry name" value="Periplasmic binding protein-like II"/>
    <property type="match status" value="1"/>
</dbReference>
<dbReference type="Gene3D" id="3.40.190.10">
    <property type="entry name" value="Periplasmic binding protein-like II"/>
    <property type="match status" value="1"/>
</dbReference>
<dbReference type="Pfam" id="PF04069">
    <property type="entry name" value="OpuAC"/>
    <property type="match status" value="1"/>
</dbReference>
<dbReference type="Gene3D" id="3.40.190.120">
    <property type="entry name" value="Osmoprotection protein (prox), domain 2"/>
    <property type="match status" value="1"/>
</dbReference>
<name>A0ABW6X2L4_9ACTN</name>
<evidence type="ECO:0000313" key="3">
    <source>
        <dbReference type="Proteomes" id="UP001602322"/>
    </source>
</evidence>
<comment type="caution">
    <text evidence="2">The sequence shown here is derived from an EMBL/GenBank/DDBJ whole genome shotgun (WGS) entry which is preliminary data.</text>
</comment>
<dbReference type="EMBL" id="JBIBEG010000002">
    <property type="protein sequence ID" value="MFF5895681.1"/>
    <property type="molecule type" value="Genomic_DNA"/>
</dbReference>
<dbReference type="CDD" id="cd13611">
    <property type="entry name" value="PBP2_YehZ"/>
    <property type="match status" value="1"/>
</dbReference>
<accession>A0ABW6X2L4</accession>
<dbReference type="InterPro" id="IPR007210">
    <property type="entry name" value="ABC_Gly_betaine_transp_sub-bd"/>
</dbReference>
<reference evidence="2 3" key="1">
    <citation type="submission" date="2024-10" db="EMBL/GenBank/DDBJ databases">
        <title>The Natural Products Discovery Center: Release of the First 8490 Sequenced Strains for Exploring Actinobacteria Biosynthetic Diversity.</title>
        <authorList>
            <person name="Kalkreuter E."/>
            <person name="Kautsar S.A."/>
            <person name="Yang D."/>
            <person name="Bader C.D."/>
            <person name="Teijaro C.N."/>
            <person name="Fluegel L."/>
            <person name="Davis C.M."/>
            <person name="Simpson J.R."/>
            <person name="Lauterbach L."/>
            <person name="Steele A.D."/>
            <person name="Gui C."/>
            <person name="Meng S."/>
            <person name="Li G."/>
            <person name="Viehrig K."/>
            <person name="Ye F."/>
            <person name="Su P."/>
            <person name="Kiefer A.F."/>
            <person name="Nichols A."/>
            <person name="Cepeda A.J."/>
            <person name="Yan W."/>
            <person name="Fan B."/>
            <person name="Jiang Y."/>
            <person name="Adhikari A."/>
            <person name="Zheng C.-J."/>
            <person name="Schuster L."/>
            <person name="Cowan T.M."/>
            <person name="Smanski M.J."/>
            <person name="Chevrette M.G."/>
            <person name="De Carvalho L.P.S."/>
            <person name="Shen B."/>
        </authorList>
    </citation>
    <scope>NUCLEOTIDE SEQUENCE [LARGE SCALE GENOMIC DNA]</scope>
    <source>
        <strain evidence="2 3">NPDC012540</strain>
    </source>
</reference>
<gene>
    <name evidence="2" type="ORF">ACFY8O_07100</name>
</gene>
<proteinExistence type="predicted"/>
<feature type="domain" description="ABC-type glycine betaine transport system substrate-binding" evidence="1">
    <location>
        <begin position="47"/>
        <end position="314"/>
    </location>
</feature>
<evidence type="ECO:0000259" key="1">
    <source>
        <dbReference type="Pfam" id="PF04069"/>
    </source>
</evidence>
<dbReference type="RefSeq" id="WP_387899769.1">
    <property type="nucleotide sequence ID" value="NZ_JBIBEG010000002.1"/>
</dbReference>
<dbReference type="Proteomes" id="UP001602322">
    <property type="component" value="Unassembled WGS sequence"/>
</dbReference>
<keyword evidence="3" id="KW-1185">Reference proteome</keyword>
<protein>
    <submittedName>
        <fullName evidence="2">Glycine betaine ABC transporter substrate-binding protein</fullName>
    </submittedName>
</protein>
<dbReference type="PROSITE" id="PS51257">
    <property type="entry name" value="PROKAR_LIPOPROTEIN"/>
    <property type="match status" value="1"/>
</dbReference>
<sequence length="322" mass="34701">MRVRTGLASTAALALLLTGCGLKSGSPLVDEVEPGSIGQGQPLKGASLTVTSKNFSENIILGQIMGLIFKAAGAEVLDRTNLPGSISAREAVVKGEADALYDYTGTAWITYLGHAEPVVDPQKQYEVVRDEDKGNGVTWLPPSTLDNTYALAISKRNNAKYRLKTLSDVAALAKDPKAVTVCVENEFASRDDGLPGMQKKYGMNLPASNIQKMDAGIIYTQVSESDSCLLGEVYTTDGRIKAMDLDVMEDDKQFFPNYNAAPAIHTATLKKHPEIAELLAPVTEMLTTPLAQELNSKVDVDGQDPHEVAKDWLIEEGFIQEG</sequence>